<dbReference type="PANTHER" id="PTHR36849">
    <property type="entry name" value="CYTOPLASMIC PROTEIN-RELATED"/>
    <property type="match status" value="1"/>
</dbReference>
<dbReference type="Proteomes" id="UP001589688">
    <property type="component" value="Unassembled WGS sequence"/>
</dbReference>
<dbReference type="InterPro" id="IPR052552">
    <property type="entry name" value="YeaO-like"/>
</dbReference>
<protein>
    <submittedName>
        <fullName evidence="1">DUF488 domain-containing protein</fullName>
    </submittedName>
</protein>
<evidence type="ECO:0000313" key="1">
    <source>
        <dbReference type="EMBL" id="MFB9897875.1"/>
    </source>
</evidence>
<keyword evidence="2" id="KW-1185">Reference proteome</keyword>
<evidence type="ECO:0000313" key="2">
    <source>
        <dbReference type="Proteomes" id="UP001589688"/>
    </source>
</evidence>
<dbReference type="RefSeq" id="WP_005843989.1">
    <property type="nucleotide sequence ID" value="NZ_JADU01000001.1"/>
</dbReference>
<comment type="caution">
    <text evidence="1">The sequence shown here is derived from an EMBL/GenBank/DDBJ whole genome shotgun (WGS) entry which is preliminary data.</text>
</comment>
<accession>A0ABV5ZLQ1</accession>
<organism evidence="1 2">
    <name type="scientific">Hallella seregens ATCC 51272</name>
    <dbReference type="NCBI Taxonomy" id="1336250"/>
    <lineage>
        <taxon>Bacteria</taxon>
        <taxon>Pseudomonadati</taxon>
        <taxon>Bacteroidota</taxon>
        <taxon>Bacteroidia</taxon>
        <taxon>Bacteroidales</taxon>
        <taxon>Prevotellaceae</taxon>
        <taxon>Hallella</taxon>
    </lineage>
</organism>
<dbReference type="PANTHER" id="PTHR36849:SF1">
    <property type="entry name" value="CYTOPLASMIC PROTEIN"/>
    <property type="match status" value="1"/>
</dbReference>
<dbReference type="EMBL" id="JBHLZF010000002">
    <property type="protein sequence ID" value="MFB9897875.1"/>
    <property type="molecule type" value="Genomic_DNA"/>
</dbReference>
<sequence>MKELKLKRVYLPAAATDGYRILVDRLWPRGLKKEEAAIDLWDKQLAPSTELRKWFAHVPDRFPEFARRYAAELRGNAALAGLAAELGRHEVVTLLFSARDEQHNNAVVLAQVLHDVLAK</sequence>
<dbReference type="Pfam" id="PF22752">
    <property type="entry name" value="DUF488-N3i"/>
    <property type="match status" value="1"/>
</dbReference>
<name>A0ABV5ZLQ1_9BACT</name>
<proteinExistence type="predicted"/>
<reference evidence="1 2" key="1">
    <citation type="submission" date="2024-09" db="EMBL/GenBank/DDBJ databases">
        <authorList>
            <person name="Sun Q."/>
            <person name="Mori K."/>
        </authorList>
    </citation>
    <scope>NUCLEOTIDE SEQUENCE [LARGE SCALE GENOMIC DNA]</scope>
    <source>
        <strain evidence="1 2">ATCC 51272</strain>
    </source>
</reference>
<gene>
    <name evidence="1" type="ORF">ACFFK8_08720</name>
</gene>